<feature type="coiled-coil region" evidence="1">
    <location>
        <begin position="190"/>
        <end position="217"/>
    </location>
</feature>
<dbReference type="GO" id="GO:0048367">
    <property type="term" value="P:shoot system development"/>
    <property type="evidence" value="ECO:0007669"/>
    <property type="project" value="InterPro"/>
</dbReference>
<dbReference type="InterPro" id="IPR004320">
    <property type="entry name" value="BPS1_pln"/>
</dbReference>
<dbReference type="STRING" id="1504633.A0A2T7D2U5"/>
<protein>
    <submittedName>
        <fullName evidence="2">Uncharacterized protein</fullName>
    </submittedName>
</protein>
<sequence>MAYHLRSASLPSSPRSNEIDVDEKLQSMKTTVSSSSVTIETMCDGFRNLGEVYNCIAELACLPSSQVTRQRGAVEQELECSLVLLDLCNTMQESFGELKTTIMNMQMALKRGEDAAVQVMIHSYIRLAKKAQKQFKKISKKSIAAGHENCRIIKLWSEAREVAISMLEMSSRFLMKQIVPSSSKWSLVSKTFQKRRVVCEEEQLQELELDIVDLESGVEALFRILIQSRVSLLNTLSL</sequence>
<evidence type="ECO:0000313" key="2">
    <source>
        <dbReference type="EMBL" id="PUZ49914.1"/>
    </source>
</evidence>
<dbReference type="GO" id="GO:0048364">
    <property type="term" value="P:root development"/>
    <property type="evidence" value="ECO:0007669"/>
    <property type="project" value="InterPro"/>
</dbReference>
<dbReference type="PANTHER" id="PTHR33070">
    <property type="entry name" value="OS06G0725500 PROTEIN"/>
    <property type="match status" value="1"/>
</dbReference>
<reference evidence="2 3" key="1">
    <citation type="submission" date="2018-04" db="EMBL/GenBank/DDBJ databases">
        <title>WGS assembly of Panicum hallii var. hallii HAL2.</title>
        <authorList>
            <person name="Lovell J."/>
            <person name="Jenkins J."/>
            <person name="Lowry D."/>
            <person name="Mamidi S."/>
            <person name="Sreedasyam A."/>
            <person name="Weng X."/>
            <person name="Barry K."/>
            <person name="Bonette J."/>
            <person name="Campitelli B."/>
            <person name="Daum C."/>
            <person name="Gordon S."/>
            <person name="Gould B."/>
            <person name="Lipzen A."/>
            <person name="MacQueen A."/>
            <person name="Palacio-Mejia J."/>
            <person name="Plott C."/>
            <person name="Shakirov E."/>
            <person name="Shu S."/>
            <person name="Yoshinaga Y."/>
            <person name="Zane M."/>
            <person name="Rokhsar D."/>
            <person name="Grimwood J."/>
            <person name="Schmutz J."/>
            <person name="Juenger T."/>
        </authorList>
    </citation>
    <scope>NUCLEOTIDE SEQUENCE [LARGE SCALE GENOMIC DNA]</scope>
    <source>
        <strain evidence="3">cv. HAL2</strain>
    </source>
</reference>
<dbReference type="Proteomes" id="UP000244336">
    <property type="component" value="Chromosome 6"/>
</dbReference>
<organism evidence="2 3">
    <name type="scientific">Panicum hallii var. hallii</name>
    <dbReference type="NCBI Taxonomy" id="1504633"/>
    <lineage>
        <taxon>Eukaryota</taxon>
        <taxon>Viridiplantae</taxon>
        <taxon>Streptophyta</taxon>
        <taxon>Embryophyta</taxon>
        <taxon>Tracheophyta</taxon>
        <taxon>Spermatophyta</taxon>
        <taxon>Magnoliopsida</taxon>
        <taxon>Liliopsida</taxon>
        <taxon>Poales</taxon>
        <taxon>Poaceae</taxon>
        <taxon>PACMAD clade</taxon>
        <taxon>Panicoideae</taxon>
        <taxon>Panicodae</taxon>
        <taxon>Paniceae</taxon>
        <taxon>Panicinae</taxon>
        <taxon>Panicum</taxon>
        <taxon>Panicum sect. Panicum</taxon>
    </lineage>
</organism>
<dbReference type="EMBL" id="CM009754">
    <property type="protein sequence ID" value="PUZ49914.1"/>
    <property type="molecule type" value="Genomic_DNA"/>
</dbReference>
<dbReference type="OrthoDB" id="1701699at2759"/>
<accession>A0A2T7D2U5</accession>
<keyword evidence="3" id="KW-1185">Reference proteome</keyword>
<proteinExistence type="predicted"/>
<evidence type="ECO:0000256" key="1">
    <source>
        <dbReference type="SAM" id="Coils"/>
    </source>
</evidence>
<dbReference type="AlphaFoldDB" id="A0A2T7D2U5"/>
<dbReference type="Pfam" id="PF03087">
    <property type="entry name" value="BPS1"/>
    <property type="match status" value="1"/>
</dbReference>
<dbReference type="PANTHER" id="PTHR33070:SF117">
    <property type="match status" value="1"/>
</dbReference>
<keyword evidence="1" id="KW-0175">Coiled coil</keyword>
<evidence type="ECO:0000313" key="3">
    <source>
        <dbReference type="Proteomes" id="UP000244336"/>
    </source>
</evidence>
<dbReference type="Gramene" id="PUZ49914">
    <property type="protein sequence ID" value="PUZ49914"/>
    <property type="gene ID" value="GQ55_6G017400"/>
</dbReference>
<gene>
    <name evidence="2" type="ORF">GQ55_6G017400</name>
</gene>
<name>A0A2T7D2U5_9POAL</name>